<dbReference type="GO" id="GO:0007155">
    <property type="term" value="P:cell adhesion"/>
    <property type="evidence" value="ECO:0007669"/>
    <property type="project" value="UniProtKB-KW"/>
</dbReference>
<evidence type="ECO:0000256" key="3">
    <source>
        <dbReference type="ARBA" id="ARBA00022692"/>
    </source>
</evidence>
<evidence type="ECO:0000256" key="16">
    <source>
        <dbReference type="PROSITE-ProRule" id="PRU00076"/>
    </source>
</evidence>
<evidence type="ECO:0000256" key="1">
    <source>
        <dbReference type="ARBA" id="ARBA00010241"/>
    </source>
</evidence>
<dbReference type="Gene3D" id="2.60.120.200">
    <property type="match status" value="5"/>
</dbReference>
<reference evidence="22" key="3">
    <citation type="submission" date="2018-12" db="EMBL/GenBank/DDBJ databases">
        <title>G10K-VGP greater horseshoe bat female genome, primary haplotype.</title>
        <authorList>
            <person name="Teeling E."/>
            <person name="Myers G."/>
            <person name="Vernes S."/>
            <person name="Pippel M."/>
            <person name="Winkler S."/>
            <person name="Fedrigo O."/>
            <person name="Rhie A."/>
            <person name="Koren S."/>
            <person name="Phillippy A."/>
            <person name="Lewin H."/>
            <person name="Damas J."/>
            <person name="Howe K."/>
            <person name="Mountcastle J."/>
            <person name="Jarvis E.D."/>
        </authorList>
    </citation>
    <scope>NUCLEOTIDE SEQUENCE [LARGE SCALE GENOMIC DNA]</scope>
</reference>
<feature type="domain" description="Laminin G" evidence="19">
    <location>
        <begin position="312"/>
        <end position="484"/>
    </location>
</feature>
<dbReference type="GO" id="GO:0042734">
    <property type="term" value="C:presynaptic membrane"/>
    <property type="evidence" value="ECO:0007669"/>
    <property type="project" value="UniProtKB-SubCell"/>
</dbReference>
<keyword evidence="9" id="KW-0325">Glycoprotein</keyword>
<protein>
    <submittedName>
        <fullName evidence="21">Neurexin 3</fullName>
    </submittedName>
</protein>
<keyword evidence="22" id="KW-1185">Reference proteome</keyword>
<keyword evidence="10 18" id="KW-1133">Transmembrane helix</keyword>
<reference evidence="21" key="5">
    <citation type="submission" date="2025-09" db="UniProtKB">
        <authorList>
            <consortium name="Ensembl"/>
        </authorList>
    </citation>
    <scope>IDENTIFICATION</scope>
</reference>
<dbReference type="SMART" id="SM00282">
    <property type="entry name" value="LamG"/>
    <property type="match status" value="4"/>
</dbReference>
<dbReference type="PROSITE" id="PS50025">
    <property type="entry name" value="LAM_G_DOMAIN"/>
    <property type="match status" value="5"/>
</dbReference>
<keyword evidence="8" id="KW-0130">Cell adhesion</keyword>
<evidence type="ECO:0000256" key="11">
    <source>
        <dbReference type="ARBA" id="ARBA00023018"/>
    </source>
</evidence>
<proteinExistence type="inferred from homology"/>
<dbReference type="CDD" id="cd00110">
    <property type="entry name" value="LamG"/>
    <property type="match status" value="4"/>
</dbReference>
<dbReference type="SMART" id="SM00294">
    <property type="entry name" value="4.1m"/>
    <property type="match status" value="1"/>
</dbReference>
<dbReference type="InterPro" id="IPR050372">
    <property type="entry name" value="Neurexin-related_CASP"/>
</dbReference>
<gene>
    <name evidence="21" type="primary">NRXN3</name>
</gene>
<dbReference type="FunFam" id="2.60.120.200:FF:000003">
    <property type="entry name" value="neurexin-1 isoform X1"/>
    <property type="match status" value="1"/>
</dbReference>
<name>A0A671F4J8_RHIFE</name>
<evidence type="ECO:0000256" key="9">
    <source>
        <dbReference type="ARBA" id="ARBA00022974"/>
    </source>
</evidence>
<keyword evidence="13" id="KW-1015">Disulfide bond</keyword>
<dbReference type="PROSITE" id="PS00010">
    <property type="entry name" value="ASX_HYDROXYL"/>
    <property type="match status" value="1"/>
</dbReference>
<feature type="compositionally biased region" description="Polar residues" evidence="17">
    <location>
        <begin position="930"/>
        <end position="945"/>
    </location>
</feature>
<dbReference type="InterPro" id="IPR000152">
    <property type="entry name" value="EGF-type_Asp/Asn_hydroxyl_site"/>
</dbReference>
<feature type="region of interest" description="Disordered" evidence="17">
    <location>
        <begin position="955"/>
        <end position="974"/>
    </location>
</feature>
<reference evidence="21 22" key="2">
    <citation type="journal article" date="2018" name="Annu Rev Anim Biosci">
        <title>Bat Biology, Genomes, and the Bat1K Project: To Generate Chromosome-Level Genomes for All Living Bat Species.</title>
        <authorList>
            <person name="Teeling E.C."/>
            <person name="Vernes S.C."/>
            <person name="Davalos L.M."/>
            <person name="Ray D.A."/>
            <person name="Gilbert M.T.P."/>
            <person name="Myers E."/>
        </authorList>
    </citation>
    <scope>NUCLEOTIDE SEQUENCE</scope>
</reference>
<dbReference type="FunFam" id="2.60.120.200:FF:000005">
    <property type="entry name" value="neurexin-1 isoform X1"/>
    <property type="match status" value="1"/>
</dbReference>
<dbReference type="PANTHER" id="PTHR15036">
    <property type="entry name" value="PIKACHURIN-LIKE PROTEIN"/>
    <property type="match status" value="1"/>
</dbReference>
<keyword evidence="11" id="KW-0770">Synapse</keyword>
<dbReference type="PROSITE" id="PS50026">
    <property type="entry name" value="EGF_3"/>
    <property type="match status" value="2"/>
</dbReference>
<evidence type="ECO:0000256" key="6">
    <source>
        <dbReference type="ARBA" id="ARBA00022737"/>
    </source>
</evidence>
<evidence type="ECO:0000256" key="13">
    <source>
        <dbReference type="ARBA" id="ARBA00023157"/>
    </source>
</evidence>
<keyword evidence="3 18" id="KW-0812">Transmembrane</keyword>
<dbReference type="InterPro" id="IPR001791">
    <property type="entry name" value="Laminin_G"/>
</dbReference>
<feature type="region of interest" description="Disordered" evidence="17">
    <location>
        <begin position="921"/>
        <end position="945"/>
    </location>
</feature>
<feature type="transmembrane region" description="Helical" evidence="18">
    <location>
        <begin position="988"/>
        <end position="1008"/>
    </location>
</feature>
<evidence type="ECO:0000256" key="18">
    <source>
        <dbReference type="SAM" id="Phobius"/>
    </source>
</evidence>
<evidence type="ECO:0000256" key="4">
    <source>
        <dbReference type="ARBA" id="ARBA00022723"/>
    </source>
</evidence>
<reference evidence="21 22" key="1">
    <citation type="journal article" date="2015" name="Annu Rev Anim Biosci">
        <title>The Genome 10K Project: a way forward.</title>
        <authorList>
            <person name="Koepfli K.P."/>
            <person name="Paten B."/>
            <person name="O'Brien S.J."/>
            <person name="Koepfli K.P."/>
            <person name="Paten B."/>
            <person name="Antunes A."/>
            <person name="Belov K."/>
            <person name="Bustamante C."/>
            <person name="Castoe T.A."/>
            <person name="Clawson H."/>
            <person name="Crawford A.J."/>
            <person name="Diekhans M."/>
            <person name="Distel D."/>
            <person name="Durbin R."/>
            <person name="Earl D."/>
            <person name="Fujita M.K."/>
            <person name="Gamble T."/>
            <person name="Georges A."/>
            <person name="Gemmell N."/>
            <person name="Gilbert M.T."/>
            <person name="Graves J.M."/>
            <person name="Green R.E."/>
            <person name="Hickey G."/>
            <person name="Jarvis E.D."/>
            <person name="Johnson W."/>
            <person name="Komissarov A."/>
            <person name="Korf I."/>
            <person name="Kuhn R."/>
            <person name="Larkin D.M."/>
            <person name="Lewin H."/>
            <person name="Lopez J.V."/>
            <person name="Ma J."/>
            <person name="Marques-Bonet T."/>
            <person name="Miller W."/>
            <person name="Murphy R."/>
            <person name="Pevzner P."/>
            <person name="Shapiro B."/>
            <person name="Steiner C."/>
            <person name="Tamazian G."/>
            <person name="Venkatesh B."/>
            <person name="Wang J."/>
            <person name="Wayne R."/>
            <person name="Wiley E."/>
            <person name="Yang H."/>
            <person name="Zhang G."/>
            <person name="Haussler D."/>
            <person name="Ryder O."/>
            <person name="O'Brien S.J."/>
        </authorList>
    </citation>
    <scope>NUCLEOTIDE SEQUENCE</scope>
</reference>
<keyword evidence="4" id="KW-0479">Metal-binding</keyword>
<dbReference type="FunFam" id="2.10.25.10:FF:000029">
    <property type="entry name" value="neurexin-1 isoform X1"/>
    <property type="match status" value="1"/>
</dbReference>
<evidence type="ECO:0000256" key="17">
    <source>
        <dbReference type="SAM" id="MobiDB-lite"/>
    </source>
</evidence>
<keyword evidence="6" id="KW-0677">Repeat</keyword>
<dbReference type="InterPro" id="IPR003585">
    <property type="entry name" value="Neurexin-like"/>
</dbReference>
<feature type="domain" description="EGF-like" evidence="20">
    <location>
        <begin position="270"/>
        <end position="307"/>
    </location>
</feature>
<dbReference type="Pfam" id="PF01034">
    <property type="entry name" value="Syndecan"/>
    <property type="match status" value="1"/>
</dbReference>
<evidence type="ECO:0000259" key="19">
    <source>
        <dbReference type="PROSITE" id="PS50025"/>
    </source>
</evidence>
<dbReference type="Proteomes" id="UP000472240">
    <property type="component" value="Chromosome 6"/>
</dbReference>
<feature type="domain" description="Laminin G" evidence="19">
    <location>
        <begin position="1"/>
        <end position="67"/>
    </location>
</feature>
<feature type="domain" description="Laminin G" evidence="19">
    <location>
        <begin position="74"/>
        <end position="266"/>
    </location>
</feature>
<dbReference type="Ensembl" id="ENSRFET00010022379.1">
    <property type="protein sequence ID" value="ENSRFEP00010020546.1"/>
    <property type="gene ID" value="ENSRFEG00010013015.1"/>
</dbReference>
<evidence type="ECO:0000256" key="5">
    <source>
        <dbReference type="ARBA" id="ARBA00022729"/>
    </source>
</evidence>
<dbReference type="InterPro" id="IPR027789">
    <property type="entry name" value="Syndecan/Neurexin_dom"/>
</dbReference>
<dbReference type="InterPro" id="IPR000742">
    <property type="entry name" value="EGF"/>
</dbReference>
<dbReference type="SUPFAM" id="SSF49899">
    <property type="entry name" value="Concanavalin A-like lectins/glucanases"/>
    <property type="match status" value="4"/>
</dbReference>
<keyword evidence="2 16" id="KW-0245">EGF-like domain</keyword>
<dbReference type="GO" id="GO:0046872">
    <property type="term" value="F:metal ion binding"/>
    <property type="evidence" value="ECO:0007669"/>
    <property type="project" value="UniProtKB-KW"/>
</dbReference>
<dbReference type="CDD" id="cd00054">
    <property type="entry name" value="EGF_CA"/>
    <property type="match status" value="1"/>
</dbReference>
<comment type="similarity">
    <text evidence="1">Belongs to the neurexin family.</text>
</comment>
<feature type="region of interest" description="Disordered" evidence="17">
    <location>
        <begin position="1030"/>
        <end position="1061"/>
    </location>
</feature>
<comment type="caution">
    <text evidence="16">Lacks conserved residue(s) required for the propagation of feature annotation.</text>
</comment>
<feature type="domain" description="EGF-like" evidence="20">
    <location>
        <begin position="676"/>
        <end position="713"/>
    </location>
</feature>
<dbReference type="InterPro" id="IPR013320">
    <property type="entry name" value="ConA-like_dom_sf"/>
</dbReference>
<evidence type="ECO:0000256" key="14">
    <source>
        <dbReference type="ARBA" id="ARBA00023207"/>
    </source>
</evidence>
<evidence type="ECO:0000256" key="10">
    <source>
        <dbReference type="ARBA" id="ARBA00022989"/>
    </source>
</evidence>
<feature type="domain" description="Laminin G" evidence="19">
    <location>
        <begin position="717"/>
        <end position="887"/>
    </location>
</feature>
<comment type="subcellular location">
    <subcellularLocation>
        <location evidence="15">Presynaptic cell membrane</location>
        <topology evidence="15">Single-pass type I membrane protein</topology>
    </subcellularLocation>
</comment>
<dbReference type="FunFam" id="2.10.25.10:FF:000015">
    <property type="entry name" value="neurexin-1 isoform X1"/>
    <property type="match status" value="1"/>
</dbReference>
<evidence type="ECO:0000313" key="21">
    <source>
        <dbReference type="Ensembl" id="ENSRFEP00010020546.1"/>
    </source>
</evidence>
<dbReference type="SMART" id="SM00181">
    <property type="entry name" value="EGF"/>
    <property type="match status" value="2"/>
</dbReference>
<feature type="domain" description="Laminin G" evidence="19">
    <location>
        <begin position="498"/>
        <end position="673"/>
    </location>
</feature>
<evidence type="ECO:0000259" key="20">
    <source>
        <dbReference type="PROSITE" id="PS50026"/>
    </source>
</evidence>
<dbReference type="PANTHER" id="PTHR15036:SF57">
    <property type="entry name" value="NEUREXIN-3"/>
    <property type="match status" value="1"/>
</dbReference>
<evidence type="ECO:0000256" key="8">
    <source>
        <dbReference type="ARBA" id="ARBA00022889"/>
    </source>
</evidence>
<evidence type="ECO:0000313" key="22">
    <source>
        <dbReference type="Proteomes" id="UP000472240"/>
    </source>
</evidence>
<reference evidence="21" key="4">
    <citation type="submission" date="2025-08" db="UniProtKB">
        <authorList>
            <consortium name="Ensembl"/>
        </authorList>
    </citation>
    <scope>IDENTIFICATION</scope>
</reference>
<keyword evidence="5" id="KW-0732">Signal</keyword>
<evidence type="ECO:0000256" key="12">
    <source>
        <dbReference type="ARBA" id="ARBA00023136"/>
    </source>
</evidence>
<evidence type="ECO:0000256" key="15">
    <source>
        <dbReference type="ARBA" id="ARBA00035005"/>
    </source>
</evidence>
<dbReference type="FunFam" id="2.60.120.200:FF:000007">
    <property type="entry name" value="neurexin-1 isoform X1"/>
    <property type="match status" value="1"/>
</dbReference>
<evidence type="ECO:0000256" key="2">
    <source>
        <dbReference type="ARBA" id="ARBA00022536"/>
    </source>
</evidence>
<accession>A0A671F4J8</accession>
<organism evidence="21 22">
    <name type="scientific">Rhinolophus ferrumequinum</name>
    <name type="common">Greater horseshoe bat</name>
    <dbReference type="NCBI Taxonomy" id="59479"/>
    <lineage>
        <taxon>Eukaryota</taxon>
        <taxon>Metazoa</taxon>
        <taxon>Chordata</taxon>
        <taxon>Craniata</taxon>
        <taxon>Vertebrata</taxon>
        <taxon>Euteleostomi</taxon>
        <taxon>Mammalia</taxon>
        <taxon>Eutheria</taxon>
        <taxon>Laurasiatheria</taxon>
        <taxon>Chiroptera</taxon>
        <taxon>Yinpterochiroptera</taxon>
        <taxon>Rhinolophoidea</taxon>
        <taxon>Rhinolophidae</taxon>
        <taxon>Rhinolophinae</taxon>
        <taxon>Rhinolophus</taxon>
    </lineage>
</organism>
<evidence type="ECO:0000256" key="7">
    <source>
        <dbReference type="ARBA" id="ARBA00022837"/>
    </source>
</evidence>
<keyword evidence="7" id="KW-0106">Calcium</keyword>
<dbReference type="GeneTree" id="ENSGT00940000154618"/>
<keyword evidence="14" id="KW-0357">Heparan sulfate</keyword>
<dbReference type="FunFam" id="2.60.120.200:FF:000004">
    <property type="entry name" value="neurexin-1 isoform X1"/>
    <property type="match status" value="1"/>
</dbReference>
<dbReference type="AlphaFoldDB" id="A0A671F4J8"/>
<keyword evidence="9" id="KW-0654">Proteoglycan</keyword>
<sequence length="1061" mass="117186">MLGSDDFFYVGGSPSTADLPGSPVSNNFMGCLKEVVYKNNDIRLELSRLARIGDTKMKIYGEVVFKCENVATLDPINFETPEAYISLPKWNTKRMGSISFDFRTTEPNGLILFTHGKPQERKDARSQKNTKVDFFAVELLDGNLYLLLDMGSGTIKVKATQKKANDGEWYHVDIQRDGRSGTISVNSRRTPFTASGESEILDLEGDMYLGGLPENRAGLILPTELWTAMLNYGYVGCIRDLFIDGRSKNIRQLAEMQNAAGVKSSCSRMSAKQCDSYPCKNNAVCKDGWNRFICDCTGTGYWGRTCEREASILSYDGSMYMKVIMPMVMHTEAEDVSFRFMSQRAYGLLVATTSRDSADTLRLELDGGRVKLMVNLDCIRINCNSSKGPETLYAGQKLNDNEWHTVRVVRRGKSLKLTVDDDVAEGTMVGDHTRLEFHNIETGIMTEKRYISVVPSSFIGHLQSLMFNGLLYIDLCKNGDIDYCELKARFGLRNIIADPVTFKTKSSYLSLATLQAYTSMHLFFQFKTTSADGFILFNSGDGNDFIAVELVKGYIHYVFDLGNGPNVIKGNSDRPLNDNQWHNVVITRDNSNTHSLKVDTKVVTQVINGAKNLDLKGDLYMAGLAQGMYSNLPKLVASRDGFQGCLASVDLNGRLPDLINDALHRSGQIERGCEGPSTTCQEDSCANQGVCMQQWEGFTCDCSMTSYSGNQCNDPGATYIFGKSGGLILYTWPANDRPSTRSDRLAVGFSTTVKDGILVRIDSAPGLGDFLQLHIEQGKIGVVFNIGTVDISIKEERTPVNDGKYHVVRFTRNGGNATLQVDNWPVNEHYPTGRQLTIFNTQAQIAIGGKDKGRLFQGQLSGLYYDGLKVLNMAAENNPNIKINGSVRLVGEVPSILGTTQTTAMPPEMSTTVMETTTTMATTTTRKNRSTASIQPTSDDLVSSAECSSDDEDFVECEPSTANPTEPGVRRVPGASEVIRESSSTTGMVVGIVAAAALCILILLYAMYKYRNRDEGSYQVDETRNYISNSAQSNGTLLKEKQQSSKSGHKKQKNKDKEYYV</sequence>
<dbReference type="Gene3D" id="2.10.25.10">
    <property type="entry name" value="Laminin"/>
    <property type="match status" value="2"/>
</dbReference>
<keyword evidence="12 18" id="KW-0472">Membrane</keyword>
<dbReference type="Pfam" id="PF02210">
    <property type="entry name" value="Laminin_G_2"/>
    <property type="match status" value="4"/>
</dbReference>